<evidence type="ECO:0000256" key="3">
    <source>
        <dbReference type="ARBA" id="ARBA00022552"/>
    </source>
</evidence>
<dbReference type="InterPro" id="IPR036389">
    <property type="entry name" value="RNase_III_sf"/>
</dbReference>
<dbReference type="PROSITE" id="PS00517">
    <property type="entry name" value="RNASE_3_1"/>
    <property type="match status" value="1"/>
</dbReference>
<evidence type="ECO:0000259" key="11">
    <source>
        <dbReference type="PROSITE" id="PS50142"/>
    </source>
</evidence>
<name>A0A2L1GL04_9BACT</name>
<evidence type="ECO:0000313" key="12">
    <source>
        <dbReference type="EMBL" id="AVD70361.1"/>
    </source>
</evidence>
<sequence length="243" mass="26890">MPSTQTALLQDHETSLNTLQARISYHFADQQLLLRALIHSSFAFEHLYVGQHNETLEFLGDSVLDLTLGSMLITRYPELREGKLTRIRAAMVNEHWLAGMAKDIQLDRHLLLGRGEESSGGREKSSILSSAYEALLGAMYLDGGYDTALAFVRRQFEGHLNTQRDNLLMSDPKSALQEFLQDRHNEGPVYTLLTQDGPAHARVFTVCAAFHGEELGRGQAGSKKAAEQLAARSALARLLGTGQ</sequence>
<gene>
    <name evidence="9" type="primary">rnc</name>
    <name evidence="12" type="ORF">CAY53_01715</name>
</gene>
<dbReference type="NCBIfam" id="TIGR02191">
    <property type="entry name" value="RNaseIII"/>
    <property type="match status" value="1"/>
</dbReference>
<dbReference type="InterPro" id="IPR000999">
    <property type="entry name" value="RNase_III_dom"/>
</dbReference>
<keyword evidence="9" id="KW-0963">Cytoplasm</keyword>
<dbReference type="InterPro" id="IPR011907">
    <property type="entry name" value="RNase_III"/>
</dbReference>
<dbReference type="Gene3D" id="1.10.1520.10">
    <property type="entry name" value="Ribonuclease III domain"/>
    <property type="match status" value="1"/>
</dbReference>
<dbReference type="GO" id="GO:0010468">
    <property type="term" value="P:regulation of gene expression"/>
    <property type="evidence" value="ECO:0007669"/>
    <property type="project" value="TreeGrafter"/>
</dbReference>
<keyword evidence="4 9" id="KW-0507">mRNA processing</keyword>
<keyword evidence="13" id="KW-1185">Reference proteome</keyword>
<feature type="domain" description="DRBM" evidence="10">
    <location>
        <begin position="171"/>
        <end position="240"/>
    </location>
</feature>
<dbReference type="AlphaFoldDB" id="A0A2L1GL04"/>
<comment type="similarity">
    <text evidence="2">Belongs to the ribonuclease III family.</text>
</comment>
<dbReference type="EC" id="3.1.26.3" evidence="9"/>
<dbReference type="SMART" id="SM00535">
    <property type="entry name" value="RIBOc"/>
    <property type="match status" value="1"/>
</dbReference>
<dbReference type="Gene3D" id="3.30.160.20">
    <property type="match status" value="1"/>
</dbReference>
<keyword evidence="8 9" id="KW-0694">RNA-binding</keyword>
<dbReference type="PANTHER" id="PTHR11207:SF0">
    <property type="entry name" value="RIBONUCLEASE 3"/>
    <property type="match status" value="1"/>
</dbReference>
<keyword evidence="9" id="KW-0460">Magnesium</keyword>
<dbReference type="FunFam" id="1.10.1520.10:FF:000001">
    <property type="entry name" value="Ribonuclease 3"/>
    <property type="match status" value="1"/>
</dbReference>
<feature type="active site" evidence="9">
    <location>
        <position position="61"/>
    </location>
</feature>
<dbReference type="GO" id="GO:0006364">
    <property type="term" value="P:rRNA processing"/>
    <property type="evidence" value="ECO:0007669"/>
    <property type="project" value="UniProtKB-UniRule"/>
</dbReference>
<keyword evidence="5 9" id="KW-0540">Nuclease</keyword>
<evidence type="ECO:0000256" key="8">
    <source>
        <dbReference type="ARBA" id="ARBA00022884"/>
    </source>
</evidence>
<keyword evidence="7 9" id="KW-0378">Hydrolase</keyword>
<dbReference type="GO" id="GO:0004525">
    <property type="term" value="F:ribonuclease III activity"/>
    <property type="evidence" value="ECO:0007669"/>
    <property type="project" value="UniProtKB-UniRule"/>
</dbReference>
<comment type="subcellular location">
    <subcellularLocation>
        <location evidence="9">Cytoplasm</location>
    </subcellularLocation>
</comment>
<dbReference type="Pfam" id="PF00035">
    <property type="entry name" value="dsrm"/>
    <property type="match status" value="1"/>
</dbReference>
<dbReference type="GO" id="GO:0006397">
    <property type="term" value="P:mRNA processing"/>
    <property type="evidence" value="ECO:0007669"/>
    <property type="project" value="UniProtKB-UniRule"/>
</dbReference>
<protein>
    <recommendedName>
        <fullName evidence="9">Ribonuclease 3</fullName>
        <ecNumber evidence="9">3.1.26.3</ecNumber>
    </recommendedName>
    <alternativeName>
        <fullName evidence="9">Ribonuclease III</fullName>
        <shortName evidence="9">RNase III</shortName>
    </alternativeName>
</protein>
<evidence type="ECO:0000256" key="7">
    <source>
        <dbReference type="ARBA" id="ARBA00022801"/>
    </source>
</evidence>
<dbReference type="OrthoDB" id="9805026at2"/>
<comment type="function">
    <text evidence="9">Digests double-stranded RNA. Involved in the processing of primary rRNA transcript to yield the immediate precursors to the large and small rRNAs (23S and 16S). Processes some mRNAs, and tRNAs when they are encoded in the rRNA operon. Processes pre-crRNA and tracrRNA of type II CRISPR loci if present in the organism.</text>
</comment>
<dbReference type="SMART" id="SM00358">
    <property type="entry name" value="DSRM"/>
    <property type="match status" value="1"/>
</dbReference>
<dbReference type="SUPFAM" id="SSF69065">
    <property type="entry name" value="RNase III domain-like"/>
    <property type="match status" value="1"/>
</dbReference>
<reference evidence="12 13" key="1">
    <citation type="journal article" date="2018" name="MBio">
        <title>Insights into the evolution of host association through the isolation and characterization of a novel human periodontal pathobiont, Desulfobulbus oralis.</title>
        <authorList>
            <person name="Cross K.L."/>
            <person name="Chirania P."/>
            <person name="Xiong W."/>
            <person name="Beall C.J."/>
            <person name="Elkins J.G."/>
            <person name="Giannone R.J."/>
            <person name="Griffen A.L."/>
            <person name="Guss A.M."/>
            <person name="Hettich R.L."/>
            <person name="Joshi S.S."/>
            <person name="Mokrzan E.M."/>
            <person name="Martin R.K."/>
            <person name="Zhulin I.B."/>
            <person name="Leys E.J."/>
            <person name="Podar M."/>
        </authorList>
    </citation>
    <scope>NUCLEOTIDE SEQUENCE [LARGE SCALE GENOMIC DNA]</scope>
    <source>
        <strain evidence="12 13">ORNL</strain>
    </source>
</reference>
<evidence type="ECO:0000256" key="5">
    <source>
        <dbReference type="ARBA" id="ARBA00022722"/>
    </source>
</evidence>
<comment type="subunit">
    <text evidence="9">Homodimer.</text>
</comment>
<dbReference type="GO" id="GO:0019843">
    <property type="term" value="F:rRNA binding"/>
    <property type="evidence" value="ECO:0007669"/>
    <property type="project" value="UniProtKB-KW"/>
</dbReference>
<dbReference type="InterPro" id="IPR014720">
    <property type="entry name" value="dsRBD_dom"/>
</dbReference>
<evidence type="ECO:0000259" key="10">
    <source>
        <dbReference type="PROSITE" id="PS50137"/>
    </source>
</evidence>
<evidence type="ECO:0000256" key="1">
    <source>
        <dbReference type="ARBA" id="ARBA00000109"/>
    </source>
</evidence>
<proteinExistence type="inferred from homology"/>
<keyword evidence="9" id="KW-0819">tRNA processing</keyword>
<keyword evidence="6 9" id="KW-0255">Endonuclease</keyword>
<keyword evidence="3 9" id="KW-0698">rRNA processing</keyword>
<dbReference type="KEGG" id="deo:CAY53_01715"/>
<accession>A0A2L1GL04</accession>
<feature type="binding site" evidence="9">
    <location>
        <position position="133"/>
    </location>
    <ligand>
        <name>Mg(2+)</name>
        <dbReference type="ChEBI" id="CHEBI:18420"/>
    </ligand>
</feature>
<dbReference type="RefSeq" id="WP_104935676.1">
    <property type="nucleotide sequence ID" value="NZ_CP021255.1"/>
</dbReference>
<dbReference type="PROSITE" id="PS50142">
    <property type="entry name" value="RNASE_3_2"/>
    <property type="match status" value="1"/>
</dbReference>
<feature type="active site" evidence="9">
    <location>
        <position position="133"/>
    </location>
</feature>
<evidence type="ECO:0000256" key="2">
    <source>
        <dbReference type="ARBA" id="ARBA00010183"/>
    </source>
</evidence>
<evidence type="ECO:0000256" key="6">
    <source>
        <dbReference type="ARBA" id="ARBA00022759"/>
    </source>
</evidence>
<comment type="catalytic activity">
    <reaction evidence="1 9">
        <text>Endonucleolytic cleavage to 5'-phosphomonoester.</text>
        <dbReference type="EC" id="3.1.26.3"/>
    </reaction>
</comment>
<dbReference type="CDD" id="cd10845">
    <property type="entry name" value="DSRM_RNAse_III_family"/>
    <property type="match status" value="1"/>
</dbReference>
<feature type="domain" description="RNase III" evidence="11">
    <location>
        <begin position="16"/>
        <end position="144"/>
    </location>
</feature>
<organism evidence="12 13">
    <name type="scientific">Desulfobulbus oralis</name>
    <dbReference type="NCBI Taxonomy" id="1986146"/>
    <lineage>
        <taxon>Bacteria</taxon>
        <taxon>Pseudomonadati</taxon>
        <taxon>Thermodesulfobacteriota</taxon>
        <taxon>Desulfobulbia</taxon>
        <taxon>Desulfobulbales</taxon>
        <taxon>Desulfobulbaceae</taxon>
        <taxon>Desulfobulbus</taxon>
    </lineage>
</organism>
<keyword evidence="9" id="KW-0479">Metal-binding</keyword>
<keyword evidence="9" id="KW-0699">rRNA-binding</keyword>
<dbReference type="PROSITE" id="PS50137">
    <property type="entry name" value="DS_RBD"/>
    <property type="match status" value="1"/>
</dbReference>
<dbReference type="HAMAP" id="MF_00104">
    <property type="entry name" value="RNase_III"/>
    <property type="match status" value="1"/>
</dbReference>
<feature type="binding site" evidence="9">
    <location>
        <position position="130"/>
    </location>
    <ligand>
        <name>Mg(2+)</name>
        <dbReference type="ChEBI" id="CHEBI:18420"/>
    </ligand>
</feature>
<feature type="binding site" evidence="9">
    <location>
        <position position="57"/>
    </location>
    <ligand>
        <name>Mg(2+)</name>
        <dbReference type="ChEBI" id="CHEBI:18420"/>
    </ligand>
</feature>
<dbReference type="GO" id="GO:0005737">
    <property type="term" value="C:cytoplasm"/>
    <property type="evidence" value="ECO:0007669"/>
    <property type="project" value="UniProtKB-SubCell"/>
</dbReference>
<dbReference type="SUPFAM" id="SSF54768">
    <property type="entry name" value="dsRNA-binding domain-like"/>
    <property type="match status" value="1"/>
</dbReference>
<comment type="cofactor">
    <cofactor evidence="9">
        <name>Mg(2+)</name>
        <dbReference type="ChEBI" id="CHEBI:18420"/>
    </cofactor>
</comment>
<dbReference type="GO" id="GO:0003725">
    <property type="term" value="F:double-stranded RNA binding"/>
    <property type="evidence" value="ECO:0007669"/>
    <property type="project" value="TreeGrafter"/>
</dbReference>
<dbReference type="GO" id="GO:0046872">
    <property type="term" value="F:metal ion binding"/>
    <property type="evidence" value="ECO:0007669"/>
    <property type="project" value="UniProtKB-KW"/>
</dbReference>
<evidence type="ECO:0000256" key="9">
    <source>
        <dbReference type="HAMAP-Rule" id="MF_00104"/>
    </source>
</evidence>
<dbReference type="PANTHER" id="PTHR11207">
    <property type="entry name" value="RIBONUCLEASE III"/>
    <property type="match status" value="1"/>
</dbReference>
<dbReference type="EMBL" id="CP021255">
    <property type="protein sequence ID" value="AVD70361.1"/>
    <property type="molecule type" value="Genomic_DNA"/>
</dbReference>
<dbReference type="CDD" id="cd00593">
    <property type="entry name" value="RIBOc"/>
    <property type="match status" value="1"/>
</dbReference>
<dbReference type="GO" id="GO:0008033">
    <property type="term" value="P:tRNA processing"/>
    <property type="evidence" value="ECO:0007669"/>
    <property type="project" value="UniProtKB-KW"/>
</dbReference>
<evidence type="ECO:0000256" key="4">
    <source>
        <dbReference type="ARBA" id="ARBA00022664"/>
    </source>
</evidence>
<dbReference type="Pfam" id="PF14622">
    <property type="entry name" value="Ribonucleas_3_3"/>
    <property type="match status" value="1"/>
</dbReference>
<dbReference type="Proteomes" id="UP000239867">
    <property type="component" value="Chromosome"/>
</dbReference>
<evidence type="ECO:0000313" key="13">
    <source>
        <dbReference type="Proteomes" id="UP000239867"/>
    </source>
</evidence>